<dbReference type="AlphaFoldDB" id="A0A316ZI14"/>
<dbReference type="RefSeq" id="XP_025601679.1">
    <property type="nucleotide sequence ID" value="XM_025739124.1"/>
</dbReference>
<gene>
    <name evidence="2" type="ORF">FA09DRAFT_13975</name>
</gene>
<evidence type="ECO:0000256" key="1">
    <source>
        <dbReference type="SAM" id="MobiDB-lite"/>
    </source>
</evidence>
<dbReference type="EMBL" id="KZ819283">
    <property type="protein sequence ID" value="PWO01401.1"/>
    <property type="molecule type" value="Genomic_DNA"/>
</dbReference>
<evidence type="ECO:0000313" key="3">
    <source>
        <dbReference type="Proteomes" id="UP000245946"/>
    </source>
</evidence>
<name>A0A316ZI14_9BASI</name>
<feature type="compositionally biased region" description="Basic and acidic residues" evidence="1">
    <location>
        <begin position="15"/>
        <end position="31"/>
    </location>
</feature>
<feature type="region of interest" description="Disordered" evidence="1">
    <location>
        <begin position="1"/>
        <end position="73"/>
    </location>
</feature>
<dbReference type="GeneID" id="37266670"/>
<feature type="compositionally biased region" description="Low complexity" evidence="1">
    <location>
        <begin position="53"/>
        <end position="62"/>
    </location>
</feature>
<sequence>MKQLQRTGETGMGCRWREGKPLSRRELETTTRRRAGTRRAGAPGRHPIHPPTRLSCSRSLQRPPSPPLADQTAGCARSGTLARPFAHIQATRVLDATRLHHQRGLFAFPARPCGVRIHHARAASPSTRLASECASFDSSSSRSAPVFSAKSTFSKASLFWVLPGAQRWRSARPPRRAASGARARYVTSSVVTRTSALALTPPALPAVLRRHRSCSR</sequence>
<reference evidence="2 3" key="1">
    <citation type="journal article" date="2018" name="Mol. Biol. Evol.">
        <title>Broad Genomic Sampling Reveals a Smut Pathogenic Ancestry of the Fungal Clade Ustilaginomycotina.</title>
        <authorList>
            <person name="Kijpornyongpan T."/>
            <person name="Mondo S.J."/>
            <person name="Barry K."/>
            <person name="Sandor L."/>
            <person name="Lee J."/>
            <person name="Lipzen A."/>
            <person name="Pangilinan J."/>
            <person name="LaButti K."/>
            <person name="Hainaut M."/>
            <person name="Henrissat B."/>
            <person name="Grigoriev I.V."/>
            <person name="Spatafora J.W."/>
            <person name="Aime M.C."/>
        </authorList>
    </citation>
    <scope>NUCLEOTIDE SEQUENCE [LARGE SCALE GENOMIC DNA]</scope>
    <source>
        <strain evidence="2 3">MCA 4186</strain>
    </source>
</reference>
<evidence type="ECO:0000313" key="2">
    <source>
        <dbReference type="EMBL" id="PWO01401.1"/>
    </source>
</evidence>
<dbReference type="Proteomes" id="UP000245946">
    <property type="component" value="Unassembled WGS sequence"/>
</dbReference>
<proteinExistence type="predicted"/>
<accession>A0A316ZI14</accession>
<keyword evidence="3" id="KW-1185">Reference proteome</keyword>
<protein>
    <submittedName>
        <fullName evidence="2">Uncharacterized protein</fullName>
    </submittedName>
</protein>
<organism evidence="2 3">
    <name type="scientific">Tilletiopsis washingtonensis</name>
    <dbReference type="NCBI Taxonomy" id="58919"/>
    <lineage>
        <taxon>Eukaryota</taxon>
        <taxon>Fungi</taxon>
        <taxon>Dikarya</taxon>
        <taxon>Basidiomycota</taxon>
        <taxon>Ustilaginomycotina</taxon>
        <taxon>Exobasidiomycetes</taxon>
        <taxon>Entylomatales</taxon>
        <taxon>Entylomatales incertae sedis</taxon>
        <taxon>Tilletiopsis</taxon>
    </lineage>
</organism>